<dbReference type="EC" id="3.1.-.-" evidence="5"/>
<dbReference type="GO" id="GO:0016788">
    <property type="term" value="F:hydrolase activity, acting on ester bonds"/>
    <property type="evidence" value="ECO:0007669"/>
    <property type="project" value="UniProtKB-UniRule"/>
</dbReference>
<gene>
    <name evidence="7" type="ORF">B0W44_05155</name>
</gene>
<evidence type="ECO:0000256" key="5">
    <source>
        <dbReference type="HAMAP-Rule" id="MF_00651"/>
    </source>
</evidence>
<dbReference type="InterPro" id="IPR012337">
    <property type="entry name" value="RNaseH-like_sf"/>
</dbReference>
<reference evidence="7 8" key="1">
    <citation type="journal article" date="2015" name="Int. J. Syst. Evol. Microbiol.">
        <title>Novibacillus thermophilus gen. nov., sp. nov., a Gram-staining-negative and moderately thermophilic member of the family Thermoactinomycetaceae.</title>
        <authorList>
            <person name="Yang G."/>
            <person name="Chen J."/>
            <person name="Zhou S."/>
        </authorList>
    </citation>
    <scope>NUCLEOTIDE SEQUENCE [LARGE SCALE GENOMIC DNA]</scope>
    <source>
        <strain evidence="7 8">SG-1</strain>
    </source>
</reference>
<organism evidence="7 8">
    <name type="scientific">Novibacillus thermophilus</name>
    <dbReference type="NCBI Taxonomy" id="1471761"/>
    <lineage>
        <taxon>Bacteria</taxon>
        <taxon>Bacillati</taxon>
        <taxon>Bacillota</taxon>
        <taxon>Bacilli</taxon>
        <taxon>Bacillales</taxon>
        <taxon>Thermoactinomycetaceae</taxon>
        <taxon>Novibacillus</taxon>
    </lineage>
</organism>
<dbReference type="SUPFAM" id="SSF53098">
    <property type="entry name" value="Ribonuclease H-like"/>
    <property type="match status" value="1"/>
</dbReference>
<evidence type="ECO:0000256" key="3">
    <source>
        <dbReference type="ARBA" id="ARBA00022722"/>
    </source>
</evidence>
<dbReference type="GO" id="GO:0005829">
    <property type="term" value="C:cytosol"/>
    <property type="evidence" value="ECO:0007669"/>
    <property type="project" value="TreeGrafter"/>
</dbReference>
<dbReference type="InterPro" id="IPR037027">
    <property type="entry name" value="YqgF/RNaseH-like_dom_sf"/>
</dbReference>
<comment type="similarity">
    <text evidence="5">Belongs to the YqgF HJR family.</text>
</comment>
<keyword evidence="2 5" id="KW-0690">Ribosome biogenesis</keyword>
<comment type="subcellular location">
    <subcellularLocation>
        <location evidence="5">Cytoplasm</location>
    </subcellularLocation>
</comment>
<evidence type="ECO:0000313" key="8">
    <source>
        <dbReference type="Proteomes" id="UP000188603"/>
    </source>
</evidence>
<proteinExistence type="inferred from homology"/>
<name>A0A1U9K5F1_9BACL</name>
<evidence type="ECO:0000259" key="6">
    <source>
        <dbReference type="SMART" id="SM00732"/>
    </source>
</evidence>
<dbReference type="GO" id="GO:0000967">
    <property type="term" value="P:rRNA 5'-end processing"/>
    <property type="evidence" value="ECO:0007669"/>
    <property type="project" value="UniProtKB-UniRule"/>
</dbReference>
<feature type="domain" description="YqgF/RNase H-like" evidence="6">
    <location>
        <begin position="1"/>
        <end position="101"/>
    </location>
</feature>
<protein>
    <recommendedName>
        <fullName evidence="5">Putative pre-16S rRNA nuclease</fullName>
        <ecNumber evidence="5">3.1.-.-</ecNumber>
    </recommendedName>
</protein>
<evidence type="ECO:0000256" key="4">
    <source>
        <dbReference type="ARBA" id="ARBA00022801"/>
    </source>
</evidence>
<dbReference type="STRING" id="1471761.B0W44_05155"/>
<dbReference type="GO" id="GO:0004518">
    <property type="term" value="F:nuclease activity"/>
    <property type="evidence" value="ECO:0007669"/>
    <property type="project" value="UniProtKB-KW"/>
</dbReference>
<dbReference type="OrthoDB" id="9796140at2"/>
<keyword evidence="3 5" id="KW-0540">Nuclease</keyword>
<dbReference type="PANTHER" id="PTHR33317:SF4">
    <property type="entry name" value="POLYNUCLEOTIDYL TRANSFERASE, RIBONUCLEASE H-LIKE SUPERFAMILY PROTEIN"/>
    <property type="match status" value="1"/>
</dbReference>
<dbReference type="HAMAP" id="MF_00651">
    <property type="entry name" value="Nuclease_YqgF"/>
    <property type="match status" value="1"/>
</dbReference>
<dbReference type="Pfam" id="PF03652">
    <property type="entry name" value="RuvX"/>
    <property type="match status" value="1"/>
</dbReference>
<keyword evidence="8" id="KW-1185">Reference proteome</keyword>
<dbReference type="AlphaFoldDB" id="A0A1U9K5F1"/>
<evidence type="ECO:0000313" key="7">
    <source>
        <dbReference type="EMBL" id="AQS55258.1"/>
    </source>
</evidence>
<dbReference type="InterPro" id="IPR006641">
    <property type="entry name" value="YqgF/RNaseH-like_dom"/>
</dbReference>
<dbReference type="Gene3D" id="3.30.420.140">
    <property type="entry name" value="YqgF/RNase H-like domain"/>
    <property type="match status" value="1"/>
</dbReference>
<sequence>MRIMGLDVGEKTIGVAVSDDLGWTAQGVDVIRRSTPDRDFGRLQTIACDFDVERVVVGLPKNMDGTFGPRARKCQDFAQEVERRLGLPVTLWDERLTTTAAERTLLTADVSRRRRKQVVDKLAATLILQAFLDAQRRNSHA</sequence>
<dbReference type="Proteomes" id="UP000188603">
    <property type="component" value="Chromosome"/>
</dbReference>
<evidence type="ECO:0000256" key="1">
    <source>
        <dbReference type="ARBA" id="ARBA00022490"/>
    </source>
</evidence>
<dbReference type="SMART" id="SM00732">
    <property type="entry name" value="YqgFc"/>
    <property type="match status" value="1"/>
</dbReference>
<dbReference type="PANTHER" id="PTHR33317">
    <property type="entry name" value="POLYNUCLEOTIDYL TRANSFERASE, RIBONUCLEASE H-LIKE SUPERFAMILY PROTEIN"/>
    <property type="match status" value="1"/>
</dbReference>
<accession>A0A1U9K5F1</accession>
<dbReference type="InterPro" id="IPR005227">
    <property type="entry name" value="YqgF"/>
</dbReference>
<keyword evidence="1 5" id="KW-0963">Cytoplasm</keyword>
<evidence type="ECO:0000256" key="2">
    <source>
        <dbReference type="ARBA" id="ARBA00022517"/>
    </source>
</evidence>
<dbReference type="NCBIfam" id="TIGR00250">
    <property type="entry name" value="RNAse_H_YqgF"/>
    <property type="match status" value="1"/>
</dbReference>
<dbReference type="CDD" id="cd16964">
    <property type="entry name" value="YqgF"/>
    <property type="match status" value="1"/>
</dbReference>
<dbReference type="KEGG" id="ntr:B0W44_05155"/>
<dbReference type="RefSeq" id="WP_077719077.1">
    <property type="nucleotide sequence ID" value="NZ_CP019699.1"/>
</dbReference>
<comment type="function">
    <text evidence="5">Could be a nuclease involved in processing of the 5'-end of pre-16S rRNA.</text>
</comment>
<dbReference type="EMBL" id="CP019699">
    <property type="protein sequence ID" value="AQS55258.1"/>
    <property type="molecule type" value="Genomic_DNA"/>
</dbReference>
<keyword evidence="4 5" id="KW-0378">Hydrolase</keyword>